<protein>
    <submittedName>
        <fullName evidence="4">Uncharacterized protein</fullName>
    </submittedName>
</protein>
<reference evidence="4" key="1">
    <citation type="submission" date="2020-03" db="EMBL/GenBank/DDBJ databases">
        <authorList>
            <person name="Weist P."/>
        </authorList>
    </citation>
    <scope>NUCLEOTIDE SEQUENCE</scope>
</reference>
<feature type="compositionally biased region" description="Acidic residues" evidence="2">
    <location>
        <begin position="410"/>
        <end position="427"/>
    </location>
</feature>
<organism evidence="4 5">
    <name type="scientific">Pleuronectes platessa</name>
    <name type="common">European plaice</name>
    <dbReference type="NCBI Taxonomy" id="8262"/>
    <lineage>
        <taxon>Eukaryota</taxon>
        <taxon>Metazoa</taxon>
        <taxon>Chordata</taxon>
        <taxon>Craniata</taxon>
        <taxon>Vertebrata</taxon>
        <taxon>Euteleostomi</taxon>
        <taxon>Actinopterygii</taxon>
        <taxon>Neopterygii</taxon>
        <taxon>Teleostei</taxon>
        <taxon>Neoteleostei</taxon>
        <taxon>Acanthomorphata</taxon>
        <taxon>Carangaria</taxon>
        <taxon>Pleuronectiformes</taxon>
        <taxon>Pleuronectoidei</taxon>
        <taxon>Pleuronectidae</taxon>
        <taxon>Pleuronectes</taxon>
    </lineage>
</organism>
<feature type="coiled-coil region" evidence="1">
    <location>
        <begin position="312"/>
        <end position="339"/>
    </location>
</feature>
<proteinExistence type="predicted"/>
<feature type="compositionally biased region" description="Basic and acidic residues" evidence="2">
    <location>
        <begin position="463"/>
        <end position="474"/>
    </location>
</feature>
<evidence type="ECO:0000256" key="2">
    <source>
        <dbReference type="SAM" id="MobiDB-lite"/>
    </source>
</evidence>
<feature type="compositionally biased region" description="Basic and acidic residues" evidence="2">
    <location>
        <begin position="86"/>
        <end position="103"/>
    </location>
</feature>
<keyword evidence="1" id="KW-0175">Coiled coil</keyword>
<keyword evidence="3" id="KW-0812">Transmembrane</keyword>
<feature type="compositionally biased region" description="Basic and acidic residues" evidence="2">
    <location>
        <begin position="508"/>
        <end position="525"/>
    </location>
</feature>
<keyword evidence="3" id="KW-0472">Membrane</keyword>
<evidence type="ECO:0000313" key="4">
    <source>
        <dbReference type="EMBL" id="CAB1418669.1"/>
    </source>
</evidence>
<feature type="transmembrane region" description="Helical" evidence="3">
    <location>
        <begin position="637"/>
        <end position="662"/>
    </location>
</feature>
<feature type="transmembrane region" description="Helical" evidence="3">
    <location>
        <begin position="165"/>
        <end position="187"/>
    </location>
</feature>
<accession>A0A9N7YBW0</accession>
<name>A0A9N7YBW0_PLEPL</name>
<feature type="compositionally biased region" description="Polar residues" evidence="2">
    <location>
        <begin position="53"/>
        <end position="63"/>
    </location>
</feature>
<keyword evidence="5" id="KW-1185">Reference proteome</keyword>
<feature type="compositionally biased region" description="Polar residues" evidence="2">
    <location>
        <begin position="475"/>
        <end position="485"/>
    </location>
</feature>
<feature type="compositionally biased region" description="Basic and acidic residues" evidence="2">
    <location>
        <begin position="443"/>
        <end position="453"/>
    </location>
</feature>
<feature type="region of interest" description="Disordered" evidence="2">
    <location>
        <begin position="26"/>
        <end position="149"/>
    </location>
</feature>
<dbReference type="Proteomes" id="UP001153269">
    <property type="component" value="Unassembled WGS sequence"/>
</dbReference>
<evidence type="ECO:0000256" key="3">
    <source>
        <dbReference type="SAM" id="Phobius"/>
    </source>
</evidence>
<dbReference type="AlphaFoldDB" id="A0A9N7YBW0"/>
<evidence type="ECO:0000256" key="1">
    <source>
        <dbReference type="SAM" id="Coils"/>
    </source>
</evidence>
<feature type="region of interest" description="Disordered" evidence="2">
    <location>
        <begin position="380"/>
        <end position="558"/>
    </location>
</feature>
<dbReference type="EMBL" id="CADEAL010000335">
    <property type="protein sequence ID" value="CAB1418669.1"/>
    <property type="molecule type" value="Genomic_DNA"/>
</dbReference>
<evidence type="ECO:0000313" key="5">
    <source>
        <dbReference type="Proteomes" id="UP001153269"/>
    </source>
</evidence>
<comment type="caution">
    <text evidence="4">The sequence shown here is derived from an EMBL/GenBank/DDBJ whole genome shotgun (WGS) entry which is preliminary data.</text>
</comment>
<gene>
    <name evidence="4" type="ORF">PLEPLA_LOCUS6495</name>
</gene>
<keyword evidence="3" id="KW-1133">Transmembrane helix</keyword>
<sequence>MYHYHHNVMVYPADFQQVIVNKDDVPPEEQQWSRLVDQEDPEPPHIKEEQEEPWTNQDGQQLQGLEEADIKFTLTPVTVKSEEDEEKLKSSKLHPSETKKNRADCGGPEPARNSGPDGRLQPGPEDKTEDSSETEETVPGSAVTGRIPSCKAPVPQAEAGRVGHVIVWGVDATAGLLFLLYLLLLFIRHLSGTMSDSCNSYDLLAHCFDLTFSPGSDSRREGGEKDADPVKSNRVRCWLGVSVSCLWLSSMVFVPSETQSAERRNMSAVQLLRMSVHERISAAAEDFLLQVEEGGGKARVPELRAKLSERLMAAVEQILAGLEKTLLEYEGRVERAEQSEWEICRQRRLLDGVMQPKVWLHRAVCPADIKQLMVIIEEVPPEEQKDSRADCGGPDPARNSGPDGRLQPGPEDETEDSSETEDSEDDWMETREPQTDIQQVIVNKEDVPPEEQHWSPLVDQEDPEPHHIKEEQKEPWTNQDGQQLQGLEEADIKFTLTPVAVKSEEDEEKLKSSKLHPSETKENRADCGGPEPARNSGPDGRLQPGPEDKTEDSSETEETCIVGPPIFLHETILSSSSSSSSFSSDPIPPFLIIFCGLNIQPCVSSCSRISCDRTDPQLCGSSPEGREQAEAGRVGHVVVWGVDATAGLLFLLYLLPLLLLFIRHLSGTMSDSCISYDLLAHCFDLTSAQNPRAHTATTILLLLLRRRMHEVGMKAAPSLLE</sequence>